<comment type="similarity">
    <text evidence="1">Belongs to the FAM47 family.</text>
</comment>
<evidence type="ECO:0000313" key="2">
    <source>
        <dbReference type="EMBL" id="KAF7255824.1"/>
    </source>
</evidence>
<accession>A0A8S9YM19</accession>
<sequence length="376" mass="42787">MHTEAKRTQGFKVHSLLNKSKAKGSERIEQLVELQGARSEGERHIFIDNGSEKKDNVKVHGVVEPVIFGTPARHSIKVRTFNQLGKEKPGKEKRLTEIENELLKHPLILFPYLQKSASPTQFQEAFVMVDPGMNLPILEEDEEGRNSATGRSNLVSVASIKTRPSTTKLRPLAKYNNPEILDTLAHRKSYGKVLDPEIFIEYPTLKEKTDQLCQWIGDLDGKQQDIPEATTIASLFTGIHEAQPAISAPITVVNTDMLPHNLHKQASRPPTNLMEKLALEDKQVKSRKTKSVSALQVEKQFEKLRYGAWFLPPKAWKVLRADQSLCESRQDADSYEAALRRRTEELNKKIVEMHGFEAFMEYITKKKKRTPEVMCR</sequence>
<dbReference type="OrthoDB" id="6755972at2759"/>
<dbReference type="PANTHER" id="PTHR46449">
    <property type="entry name" value="ZGC:158260"/>
    <property type="match status" value="1"/>
</dbReference>
<dbReference type="GO" id="GO:0045815">
    <property type="term" value="P:transcription initiation-coupled chromatin remodeling"/>
    <property type="evidence" value="ECO:0007669"/>
    <property type="project" value="TreeGrafter"/>
</dbReference>
<comment type="caution">
    <text evidence="2">The sequence shown here is derived from an EMBL/GenBank/DDBJ whole genome shotgun (WGS) entry which is preliminary data.</text>
</comment>
<dbReference type="AlphaFoldDB" id="A0A8S9YM19"/>
<protein>
    <submittedName>
        <fullName evidence="2">Uncharacterized protein</fullName>
    </submittedName>
</protein>
<dbReference type="GO" id="GO:0000785">
    <property type="term" value="C:chromatin"/>
    <property type="evidence" value="ECO:0007669"/>
    <property type="project" value="TreeGrafter"/>
</dbReference>
<evidence type="ECO:0000256" key="1">
    <source>
        <dbReference type="ARBA" id="ARBA00005277"/>
    </source>
</evidence>
<dbReference type="Proteomes" id="UP000822476">
    <property type="component" value="Unassembled WGS sequence"/>
</dbReference>
<keyword evidence="3" id="KW-1185">Reference proteome</keyword>
<proteinExistence type="inferred from homology"/>
<evidence type="ECO:0000313" key="3">
    <source>
        <dbReference type="Proteomes" id="UP000822476"/>
    </source>
</evidence>
<dbReference type="EMBL" id="JTDE01003639">
    <property type="protein sequence ID" value="KAF7255824.1"/>
    <property type="molecule type" value="Genomic_DNA"/>
</dbReference>
<organism evidence="2 3">
    <name type="scientific">Paragonimus skrjabini miyazakii</name>
    <dbReference type="NCBI Taxonomy" id="59628"/>
    <lineage>
        <taxon>Eukaryota</taxon>
        <taxon>Metazoa</taxon>
        <taxon>Spiralia</taxon>
        <taxon>Lophotrochozoa</taxon>
        <taxon>Platyhelminthes</taxon>
        <taxon>Trematoda</taxon>
        <taxon>Digenea</taxon>
        <taxon>Plagiorchiida</taxon>
        <taxon>Troglotremata</taxon>
        <taxon>Troglotrematidae</taxon>
        <taxon>Paragonimus</taxon>
    </lineage>
</organism>
<name>A0A8S9YM19_9TREM</name>
<reference evidence="2" key="1">
    <citation type="submission" date="2019-07" db="EMBL/GenBank/DDBJ databases">
        <title>Annotation for the trematode Paragonimus miyazaki's.</title>
        <authorList>
            <person name="Choi Y.-J."/>
        </authorList>
    </citation>
    <scope>NUCLEOTIDE SEQUENCE</scope>
    <source>
        <strain evidence="2">Japan</strain>
    </source>
</reference>
<gene>
    <name evidence="2" type="ORF">EG68_09016</name>
</gene>
<dbReference type="PANTHER" id="PTHR46449:SF5">
    <property type="entry name" value="FAMILY WITH SEQUENCE SIMILARITY 47 MEMBER E"/>
    <property type="match status" value="1"/>
</dbReference>
<dbReference type="InterPro" id="IPR032743">
    <property type="entry name" value="FAM47"/>
</dbReference>